<keyword evidence="1" id="KW-1133">Transmembrane helix</keyword>
<proteinExistence type="predicted"/>
<dbReference type="EMBL" id="PDJF01000001">
    <property type="protein sequence ID" value="PFG27729.1"/>
    <property type="molecule type" value="Genomic_DNA"/>
</dbReference>
<name>A0A2A9DP86_9CORY</name>
<feature type="transmembrane region" description="Helical" evidence="1">
    <location>
        <begin position="117"/>
        <end position="139"/>
    </location>
</feature>
<accession>A0A2A9DP86</accession>
<keyword evidence="1" id="KW-0472">Membrane</keyword>
<gene>
    <name evidence="2" type="ORF">ATK06_0805</name>
</gene>
<keyword evidence="1" id="KW-0812">Transmembrane</keyword>
<comment type="caution">
    <text evidence="2">The sequence shown here is derived from an EMBL/GenBank/DDBJ whole genome shotgun (WGS) entry which is preliminary data.</text>
</comment>
<keyword evidence="3" id="KW-1185">Reference proteome</keyword>
<dbReference type="STRING" id="1724.GCA_001044175_00577"/>
<dbReference type="AlphaFoldDB" id="A0A2A9DP86"/>
<dbReference type="Proteomes" id="UP000221653">
    <property type="component" value="Unassembled WGS sequence"/>
</dbReference>
<feature type="transmembrane region" description="Helical" evidence="1">
    <location>
        <begin position="151"/>
        <end position="174"/>
    </location>
</feature>
<organism evidence="2 3">
    <name type="scientific">Corynebacterium renale</name>
    <dbReference type="NCBI Taxonomy" id="1724"/>
    <lineage>
        <taxon>Bacteria</taxon>
        <taxon>Bacillati</taxon>
        <taxon>Actinomycetota</taxon>
        <taxon>Actinomycetes</taxon>
        <taxon>Mycobacteriales</taxon>
        <taxon>Corynebacteriaceae</taxon>
        <taxon>Corynebacterium</taxon>
    </lineage>
</organism>
<evidence type="ECO:0000313" key="2">
    <source>
        <dbReference type="EMBL" id="PFG27729.1"/>
    </source>
</evidence>
<evidence type="ECO:0000313" key="3">
    <source>
        <dbReference type="Proteomes" id="UP000221653"/>
    </source>
</evidence>
<evidence type="ECO:0000256" key="1">
    <source>
        <dbReference type="SAM" id="Phobius"/>
    </source>
</evidence>
<feature type="transmembrane region" description="Helical" evidence="1">
    <location>
        <begin position="73"/>
        <end position="97"/>
    </location>
</feature>
<reference evidence="2 3" key="1">
    <citation type="submission" date="2017-10" db="EMBL/GenBank/DDBJ databases">
        <title>Sequencing the genomes of 1000 actinobacteria strains.</title>
        <authorList>
            <person name="Klenk H.-P."/>
        </authorList>
    </citation>
    <scope>NUCLEOTIDE SEQUENCE [LARGE SCALE GENOMIC DNA]</scope>
    <source>
        <strain evidence="2 3">DSM 20688</strain>
    </source>
</reference>
<protein>
    <submittedName>
        <fullName evidence="2">Uncharacterized protein</fullName>
    </submittedName>
</protein>
<sequence>MVNTVSHKDDRYEGPDWWKTYQDEVDHPENDLHDDADFSNKPAPIPHTVDDLADAMDPAEQARRNRHSTKEALWWLAATIVLSFIVSFAALAAFRAAGGPYCEAGETEWLCSRSAEIWWALISCVVPIAGLVGCSIIMVRKLKAYLRWRPWMGIFWVLVPHAMLWMTTVGQIAIVGHENLGR</sequence>